<feature type="region of interest" description="Disordered" evidence="1">
    <location>
        <begin position="128"/>
        <end position="180"/>
    </location>
</feature>
<name>A0A9N9KUJ6_9HELO</name>
<dbReference type="InterPro" id="IPR021264">
    <property type="entry name" value="AFUB_079030/YDR124W-like"/>
</dbReference>
<feature type="region of interest" description="Disordered" evidence="1">
    <location>
        <begin position="562"/>
        <end position="604"/>
    </location>
</feature>
<feature type="region of interest" description="Disordered" evidence="1">
    <location>
        <begin position="419"/>
        <end position="465"/>
    </location>
</feature>
<dbReference type="Proteomes" id="UP000696280">
    <property type="component" value="Unassembled WGS sequence"/>
</dbReference>
<evidence type="ECO:0000313" key="3">
    <source>
        <dbReference type="EMBL" id="CAG8954535.1"/>
    </source>
</evidence>
<organism evidence="3 4">
    <name type="scientific">Hymenoscyphus fraxineus</name>
    <dbReference type="NCBI Taxonomy" id="746836"/>
    <lineage>
        <taxon>Eukaryota</taxon>
        <taxon>Fungi</taxon>
        <taxon>Dikarya</taxon>
        <taxon>Ascomycota</taxon>
        <taxon>Pezizomycotina</taxon>
        <taxon>Leotiomycetes</taxon>
        <taxon>Helotiales</taxon>
        <taxon>Helotiaceae</taxon>
        <taxon>Hymenoscyphus</taxon>
    </lineage>
</organism>
<feature type="domain" description="Subtelomeric hrmA-associated cluster protein AFUB-079030/YDR124W-like helical bundle" evidence="2">
    <location>
        <begin position="190"/>
        <end position="333"/>
    </location>
</feature>
<dbReference type="OrthoDB" id="5338458at2759"/>
<evidence type="ECO:0000256" key="1">
    <source>
        <dbReference type="SAM" id="MobiDB-lite"/>
    </source>
</evidence>
<feature type="compositionally biased region" description="Polar residues" evidence="1">
    <location>
        <begin position="569"/>
        <end position="578"/>
    </location>
</feature>
<dbReference type="PANTHER" id="PTHR36102">
    <property type="entry name" value="CHROMOSOME 10, WHOLE GENOME SHOTGUN SEQUENCE"/>
    <property type="match status" value="1"/>
</dbReference>
<feature type="region of interest" description="Disordered" evidence="1">
    <location>
        <begin position="228"/>
        <end position="257"/>
    </location>
</feature>
<evidence type="ECO:0000259" key="2">
    <source>
        <dbReference type="Pfam" id="PF11001"/>
    </source>
</evidence>
<evidence type="ECO:0000313" key="4">
    <source>
        <dbReference type="Proteomes" id="UP000696280"/>
    </source>
</evidence>
<feature type="region of interest" description="Disordered" evidence="1">
    <location>
        <begin position="1"/>
        <end position="23"/>
    </location>
</feature>
<reference evidence="3" key="1">
    <citation type="submission" date="2021-07" db="EMBL/GenBank/DDBJ databases">
        <authorList>
            <person name="Durling M."/>
        </authorList>
    </citation>
    <scope>NUCLEOTIDE SEQUENCE</scope>
</reference>
<feature type="compositionally biased region" description="Polar residues" evidence="1">
    <location>
        <begin position="441"/>
        <end position="452"/>
    </location>
</feature>
<accession>A0A9N9KUJ6</accession>
<dbReference type="Pfam" id="PF11001">
    <property type="entry name" value="AFUB_07903_YDR124W_hel"/>
    <property type="match status" value="1"/>
</dbReference>
<dbReference type="AlphaFoldDB" id="A0A9N9KUJ6"/>
<sequence>MVTNRGGPPLSQGGFYPSRDTLTRSEDVQDRTPAFMHPPMPAYGNTSIGDALRDYAGIPVRDFVLACRLDNGEEKTYHSKSFRPYISKVFTERFRRDFTHYSHRANAERGYTGAGYGQDGTYNELEVDSTEDYRKMGSGSELARSQYRPRYSRSEDSGEEIPGCKRKRGHYSGNDVPISIPTQKTEPLVIGQSDKVEQYYVVRFKDMQQSSCKVMGKAFVKLVEPKKQTHHPYTGGNAGAPPWWPPTTGENHVRHKEPDHLLKPERIRLLVHILRMIIQPQSQQVSAVAKQGLNVKKLEEVTMEAMSNWFSDKDHPENAEKKPFLKEIFKVAREEERYKNGEIDGDTAIPVMFGDQTGGEESDVDNDAVNEEEEAGQENVIGTNHSATPELVSPPMMMPHRQFEPEQQTHGIIQHRPHPTLIRPSAPHLEDSSPYAETYGRQMSSFPQSPSLQDPYRPRYAPNVSPGYQSPQQNLYPTPWQNHGMMTSGPLTTSYCATSSPQSITPPSTLQLPALSQQVASHTQQLTSYTQNMLPPRMSGQPFEMPHTRQYDPGPGLGNQMRMGGLSNPHAQHTQNGYSEFLHDANSYSQNESEMKEGQQHLRP</sequence>
<dbReference type="PANTHER" id="PTHR36102:SF1">
    <property type="entry name" value="YDR124W-LIKE HELICAL BUNDLE DOMAIN-CONTAINING PROTEIN"/>
    <property type="match status" value="1"/>
</dbReference>
<dbReference type="EMBL" id="CAJVRL010000057">
    <property type="protein sequence ID" value="CAG8954535.1"/>
    <property type="molecule type" value="Genomic_DNA"/>
</dbReference>
<comment type="caution">
    <text evidence="3">The sequence shown here is derived from an EMBL/GenBank/DDBJ whole genome shotgun (WGS) entry which is preliminary data.</text>
</comment>
<keyword evidence="4" id="KW-1185">Reference proteome</keyword>
<gene>
    <name evidence="3" type="ORF">HYFRA_00004450</name>
</gene>
<proteinExistence type="predicted"/>
<feature type="compositionally biased region" description="Basic and acidic residues" evidence="1">
    <location>
        <begin position="593"/>
        <end position="604"/>
    </location>
</feature>
<dbReference type="InterPro" id="IPR047092">
    <property type="entry name" value="AFUB_07903/YDR124W-like_hel"/>
</dbReference>
<protein>
    <recommendedName>
        <fullName evidence="2">Subtelomeric hrmA-associated cluster protein AFUB-079030/YDR124W-like helical bundle domain-containing protein</fullName>
    </recommendedName>
</protein>